<name>A0A2G8S9M7_9APHY</name>
<evidence type="ECO:0000313" key="1">
    <source>
        <dbReference type="EMBL" id="PIL30465.1"/>
    </source>
</evidence>
<dbReference type="Pfam" id="PF08641">
    <property type="entry name" value="Mis14"/>
    <property type="match status" value="1"/>
</dbReference>
<dbReference type="InterPro" id="IPR013950">
    <property type="entry name" value="Mis14/Nsl1"/>
</dbReference>
<reference evidence="1 2" key="1">
    <citation type="journal article" date="2015" name="Sci. Rep.">
        <title>Chromosome-level genome map provides insights into diverse defense mechanisms in the medicinal fungus Ganoderma sinense.</title>
        <authorList>
            <person name="Zhu Y."/>
            <person name="Xu J."/>
            <person name="Sun C."/>
            <person name="Zhou S."/>
            <person name="Xu H."/>
            <person name="Nelson D.R."/>
            <person name="Qian J."/>
            <person name="Song J."/>
            <person name="Luo H."/>
            <person name="Xiang L."/>
            <person name="Li Y."/>
            <person name="Xu Z."/>
            <person name="Ji A."/>
            <person name="Wang L."/>
            <person name="Lu S."/>
            <person name="Hayward A."/>
            <person name="Sun W."/>
            <person name="Li X."/>
            <person name="Schwartz D.C."/>
            <person name="Wang Y."/>
            <person name="Chen S."/>
        </authorList>
    </citation>
    <scope>NUCLEOTIDE SEQUENCE [LARGE SCALE GENOMIC DNA]</scope>
    <source>
        <strain evidence="1 2">ZZ0214-1</strain>
    </source>
</reference>
<dbReference type="GO" id="GO:0000444">
    <property type="term" value="C:MIS12/MIND type complex"/>
    <property type="evidence" value="ECO:0007669"/>
    <property type="project" value="TreeGrafter"/>
</dbReference>
<gene>
    <name evidence="1" type="ORF">GSI_07164</name>
</gene>
<dbReference type="GO" id="GO:0000070">
    <property type="term" value="P:mitotic sister chromatid segregation"/>
    <property type="evidence" value="ECO:0007669"/>
    <property type="project" value="InterPro"/>
</dbReference>
<keyword evidence="2" id="KW-1185">Reference proteome</keyword>
<evidence type="ECO:0000313" key="2">
    <source>
        <dbReference type="Proteomes" id="UP000230002"/>
    </source>
</evidence>
<evidence type="ECO:0008006" key="3">
    <source>
        <dbReference type="Google" id="ProtNLM"/>
    </source>
</evidence>
<dbReference type="AlphaFoldDB" id="A0A2G8S9M7"/>
<dbReference type="Proteomes" id="UP000230002">
    <property type="component" value="Unassembled WGS sequence"/>
</dbReference>
<dbReference type="PANTHER" id="PTHR31749">
    <property type="entry name" value="KINETOCHORE-ASSOCIATED PROTEIN NSL1 HOMOLOG"/>
    <property type="match status" value="1"/>
</dbReference>
<dbReference type="PANTHER" id="PTHR31749:SF3">
    <property type="entry name" value="KINETOCHORE-ASSOCIATED PROTEIN NSL1 HOMOLOG"/>
    <property type="match status" value="1"/>
</dbReference>
<comment type="caution">
    <text evidence="1">The sequence shown here is derived from an EMBL/GenBank/DDBJ whole genome shotgun (WGS) entry which is preliminary data.</text>
</comment>
<proteinExistence type="predicted"/>
<organism evidence="1 2">
    <name type="scientific">Ganoderma sinense ZZ0214-1</name>
    <dbReference type="NCBI Taxonomy" id="1077348"/>
    <lineage>
        <taxon>Eukaryota</taxon>
        <taxon>Fungi</taxon>
        <taxon>Dikarya</taxon>
        <taxon>Basidiomycota</taxon>
        <taxon>Agaricomycotina</taxon>
        <taxon>Agaricomycetes</taxon>
        <taxon>Polyporales</taxon>
        <taxon>Polyporaceae</taxon>
        <taxon>Ganoderma</taxon>
    </lineage>
</organism>
<dbReference type="EMBL" id="AYKW01000014">
    <property type="protein sequence ID" value="PIL30465.1"/>
    <property type="molecule type" value="Genomic_DNA"/>
</dbReference>
<sequence>MALDSQREDIPRISVETLDDWRRIKRNYSNAALAALDEHLSPNDSQQHRQLLLAHLHRFIDRTFEMARPNVRVNGQNLEDLNEDEVDTEPFDEGFDRHIWSLSDQSLRWDLQIARERRTKPDEIEKQIRDLLATQNDLYAEEAAALEDVPDDDSTTRADIPPGAYERLDEVASQTFALVEELKQAVPVQLERSQRVKTVTEEIKSLKL</sequence>
<protein>
    <recommendedName>
        <fullName evidence="3">Kinetochore protein mis14</fullName>
    </recommendedName>
</protein>
<accession>A0A2G8S9M7</accession>
<dbReference type="OrthoDB" id="2135762at2759"/>